<evidence type="ECO:0000256" key="6">
    <source>
        <dbReference type="ARBA" id="ARBA00022729"/>
    </source>
</evidence>
<dbReference type="InterPro" id="IPR000531">
    <property type="entry name" value="Beta-barrel_TonB"/>
</dbReference>
<feature type="region of interest" description="Disordered" evidence="14">
    <location>
        <begin position="366"/>
        <end position="385"/>
    </location>
</feature>
<evidence type="ECO:0000256" key="14">
    <source>
        <dbReference type="SAM" id="MobiDB-lite"/>
    </source>
</evidence>
<evidence type="ECO:0000256" key="4">
    <source>
        <dbReference type="ARBA" id="ARBA00022452"/>
    </source>
</evidence>
<feature type="domain" description="TonB-dependent receptor-like beta-barrel" evidence="16">
    <location>
        <begin position="194"/>
        <end position="643"/>
    </location>
</feature>
<evidence type="ECO:0000256" key="11">
    <source>
        <dbReference type="PROSITE-ProRule" id="PRU01360"/>
    </source>
</evidence>
<name>A0A8J2UL92_9BURK</name>
<feature type="short sequence motif" description="TonB C-terminal box" evidence="12">
    <location>
        <begin position="652"/>
        <end position="669"/>
    </location>
</feature>
<dbReference type="PANTHER" id="PTHR30069">
    <property type="entry name" value="TONB-DEPENDENT OUTER MEMBRANE RECEPTOR"/>
    <property type="match status" value="1"/>
</dbReference>
<evidence type="ECO:0000256" key="10">
    <source>
        <dbReference type="ARBA" id="ARBA00023237"/>
    </source>
</evidence>
<evidence type="ECO:0000256" key="9">
    <source>
        <dbReference type="ARBA" id="ARBA00023170"/>
    </source>
</evidence>
<keyword evidence="10 11" id="KW-0998">Cell outer membrane</keyword>
<evidence type="ECO:0000256" key="12">
    <source>
        <dbReference type="PROSITE-ProRule" id="PRU10144"/>
    </source>
</evidence>
<evidence type="ECO:0000259" key="17">
    <source>
        <dbReference type="Pfam" id="PF07715"/>
    </source>
</evidence>
<comment type="caution">
    <text evidence="18">The sequence shown here is derived from an EMBL/GenBank/DDBJ whole genome shotgun (WGS) entry which is preliminary data.</text>
</comment>
<sequence length="669" mass="74337">MKNTLSRTAIAASLMLAFGAVHAAESESNVFTLGEIQVAGSNNAVPATGGTKVTREDLDDFNRETVVDALNLMSGITTTGGGQRNERMVYVRGFDSRQVPVFIDGIPVYIPYDGNVDLARFTTYDLASIEVAKGFSSVLYGSNTIGGAINLVTRRPVKAFEGNVGVGVRSNDKFDGNGTSTHVNLGTNQGMWYAQLGLSYLDRDSYTLSRDFIPVPDQPDRERRNTYNTDKKINIKVGLTPNATDEYSINYINQKGEKGSAPYAGTENVTARYWQWPAWDKESLYFISNTAIGDVSYLKVRAYYDKFKNRLSSFDDATYSTVTKGYAFHSFYDDHTYGGSVEYGTKLSDANTLKVALHLKEDVHKEHNLGEPEQRSEDRTTSISIEDTHRLTEKLDLIVGASYDKRKEKGAQKYDKTRGLYDFPVKDSSAFNPQAGLIYHTSETGNAYFTIARKSRFPTIKQRYSGGLGTAIPNPDLNVERAVNYQLGFSEKLNPKVRVDAAIFYSDITDMMQSNEVPGTVCDKGNLCTQMQNVGKVSSKGIELGVTAAVTNTLELGGNYTYLDRKNKSDSKFLTDVPAHKLFTYARWAATPSLNVIGNAEYNSKRYTNDSGTRIAGAYTLVNAKLSYTLQKDVTLEAGVNNLFDRNYAYTEGYYEEGRNFFANLNYRF</sequence>
<evidence type="ECO:0000259" key="16">
    <source>
        <dbReference type="Pfam" id="PF00593"/>
    </source>
</evidence>
<dbReference type="Gene3D" id="2.170.130.10">
    <property type="entry name" value="TonB-dependent receptor, plug domain"/>
    <property type="match status" value="1"/>
</dbReference>
<dbReference type="InterPro" id="IPR010917">
    <property type="entry name" value="TonB_rcpt_CS"/>
</dbReference>
<comment type="subcellular location">
    <subcellularLocation>
        <location evidence="1 11">Cell outer membrane</location>
        <topology evidence="1 11">Multi-pass membrane protein</topology>
    </subcellularLocation>
</comment>
<evidence type="ECO:0000256" key="15">
    <source>
        <dbReference type="SAM" id="SignalP"/>
    </source>
</evidence>
<keyword evidence="7 13" id="KW-0798">TonB box</keyword>
<dbReference type="Proteomes" id="UP000620266">
    <property type="component" value="Unassembled WGS sequence"/>
</dbReference>
<evidence type="ECO:0000256" key="3">
    <source>
        <dbReference type="ARBA" id="ARBA00022448"/>
    </source>
</evidence>
<reference evidence="18" key="2">
    <citation type="submission" date="2020-09" db="EMBL/GenBank/DDBJ databases">
        <authorList>
            <person name="Sun Q."/>
            <person name="Sedlacek I."/>
        </authorList>
    </citation>
    <scope>NUCLEOTIDE SEQUENCE</scope>
    <source>
        <strain evidence="18">CCM 7086</strain>
    </source>
</reference>
<keyword evidence="3 11" id="KW-0813">Transport</keyword>
<dbReference type="Pfam" id="PF00593">
    <property type="entry name" value="TonB_dep_Rec_b-barrel"/>
    <property type="match status" value="1"/>
</dbReference>
<feature type="chain" id="PRO_5035292633" evidence="15">
    <location>
        <begin position="24"/>
        <end position="669"/>
    </location>
</feature>
<dbReference type="GO" id="GO:0044718">
    <property type="term" value="P:siderophore transmembrane transport"/>
    <property type="evidence" value="ECO:0007669"/>
    <property type="project" value="TreeGrafter"/>
</dbReference>
<dbReference type="InterPro" id="IPR012910">
    <property type="entry name" value="Plug_dom"/>
</dbReference>
<keyword evidence="8 11" id="KW-0472">Membrane</keyword>
<keyword evidence="19" id="KW-1185">Reference proteome</keyword>
<dbReference type="InterPro" id="IPR036942">
    <property type="entry name" value="Beta-barrel_TonB_sf"/>
</dbReference>
<evidence type="ECO:0000256" key="5">
    <source>
        <dbReference type="ARBA" id="ARBA00022692"/>
    </source>
</evidence>
<dbReference type="Gene3D" id="2.40.170.20">
    <property type="entry name" value="TonB-dependent receptor, beta-barrel domain"/>
    <property type="match status" value="1"/>
</dbReference>
<dbReference type="RefSeq" id="WP_188394742.1">
    <property type="nucleotide sequence ID" value="NZ_BMCG01000001.1"/>
</dbReference>
<dbReference type="InterPro" id="IPR039426">
    <property type="entry name" value="TonB-dep_rcpt-like"/>
</dbReference>
<evidence type="ECO:0000313" key="19">
    <source>
        <dbReference type="Proteomes" id="UP000620266"/>
    </source>
</evidence>
<dbReference type="PROSITE" id="PS52016">
    <property type="entry name" value="TONB_DEPENDENT_REC_3"/>
    <property type="match status" value="1"/>
</dbReference>
<dbReference type="GO" id="GO:0009279">
    <property type="term" value="C:cell outer membrane"/>
    <property type="evidence" value="ECO:0007669"/>
    <property type="project" value="UniProtKB-SubCell"/>
</dbReference>
<evidence type="ECO:0000256" key="2">
    <source>
        <dbReference type="ARBA" id="ARBA00009810"/>
    </source>
</evidence>
<proteinExistence type="inferred from homology"/>
<dbReference type="Pfam" id="PF07715">
    <property type="entry name" value="Plug"/>
    <property type="match status" value="1"/>
</dbReference>
<keyword evidence="5 11" id="KW-0812">Transmembrane</keyword>
<accession>A0A8J2UL92</accession>
<feature type="signal peptide" evidence="15">
    <location>
        <begin position="1"/>
        <end position="23"/>
    </location>
</feature>
<protein>
    <submittedName>
        <fullName evidence="18">TonB-dependent receptor</fullName>
    </submittedName>
</protein>
<evidence type="ECO:0000313" key="18">
    <source>
        <dbReference type="EMBL" id="GGC00118.1"/>
    </source>
</evidence>
<dbReference type="CDD" id="cd01347">
    <property type="entry name" value="ligand_gated_channel"/>
    <property type="match status" value="1"/>
</dbReference>
<dbReference type="PANTHER" id="PTHR30069:SF29">
    <property type="entry name" value="HEMOGLOBIN AND HEMOGLOBIN-HAPTOGLOBIN-BINDING PROTEIN 1-RELATED"/>
    <property type="match status" value="1"/>
</dbReference>
<evidence type="ECO:0000256" key="8">
    <source>
        <dbReference type="ARBA" id="ARBA00023136"/>
    </source>
</evidence>
<dbReference type="InterPro" id="IPR037066">
    <property type="entry name" value="Plug_dom_sf"/>
</dbReference>
<dbReference type="SUPFAM" id="SSF56935">
    <property type="entry name" value="Porins"/>
    <property type="match status" value="1"/>
</dbReference>
<reference evidence="18" key="1">
    <citation type="journal article" date="2014" name="Int. J. Syst. Evol. Microbiol.">
        <title>Complete genome sequence of Corynebacterium casei LMG S-19264T (=DSM 44701T), isolated from a smear-ripened cheese.</title>
        <authorList>
            <consortium name="US DOE Joint Genome Institute (JGI-PGF)"/>
            <person name="Walter F."/>
            <person name="Albersmeier A."/>
            <person name="Kalinowski J."/>
            <person name="Ruckert C."/>
        </authorList>
    </citation>
    <scope>NUCLEOTIDE SEQUENCE</scope>
    <source>
        <strain evidence="18">CCM 7086</strain>
    </source>
</reference>
<dbReference type="GO" id="GO:0015344">
    <property type="term" value="F:siderophore uptake transmembrane transporter activity"/>
    <property type="evidence" value="ECO:0007669"/>
    <property type="project" value="TreeGrafter"/>
</dbReference>
<evidence type="ECO:0000256" key="7">
    <source>
        <dbReference type="ARBA" id="ARBA00023077"/>
    </source>
</evidence>
<keyword evidence="4 11" id="KW-1134">Transmembrane beta strand</keyword>
<gene>
    <name evidence="18" type="ORF">GCM10007205_06750</name>
</gene>
<dbReference type="PROSITE" id="PS01156">
    <property type="entry name" value="TONB_DEPENDENT_REC_2"/>
    <property type="match status" value="1"/>
</dbReference>
<evidence type="ECO:0000256" key="1">
    <source>
        <dbReference type="ARBA" id="ARBA00004571"/>
    </source>
</evidence>
<dbReference type="AlphaFoldDB" id="A0A8J2UL92"/>
<dbReference type="EMBL" id="BMCG01000001">
    <property type="protein sequence ID" value="GGC00118.1"/>
    <property type="molecule type" value="Genomic_DNA"/>
</dbReference>
<keyword evidence="6 15" id="KW-0732">Signal</keyword>
<comment type="similarity">
    <text evidence="2 11 13">Belongs to the TonB-dependent receptor family.</text>
</comment>
<keyword evidence="9 18" id="KW-0675">Receptor</keyword>
<organism evidence="18 19">
    <name type="scientific">Oxalicibacterium flavum</name>
    <dbReference type="NCBI Taxonomy" id="179467"/>
    <lineage>
        <taxon>Bacteria</taxon>
        <taxon>Pseudomonadati</taxon>
        <taxon>Pseudomonadota</taxon>
        <taxon>Betaproteobacteria</taxon>
        <taxon>Burkholderiales</taxon>
        <taxon>Oxalobacteraceae</taxon>
        <taxon>Oxalicibacterium</taxon>
    </lineage>
</organism>
<feature type="domain" description="TonB-dependent receptor plug" evidence="17">
    <location>
        <begin position="51"/>
        <end position="148"/>
    </location>
</feature>
<evidence type="ECO:0000256" key="13">
    <source>
        <dbReference type="RuleBase" id="RU003357"/>
    </source>
</evidence>